<feature type="region of interest" description="Disordered" evidence="1">
    <location>
        <begin position="181"/>
        <end position="213"/>
    </location>
</feature>
<protein>
    <submittedName>
        <fullName evidence="2">Uncharacterized protein</fullName>
    </submittedName>
</protein>
<reference evidence="2" key="1">
    <citation type="submission" date="2021-01" db="EMBL/GenBank/DDBJ databases">
        <authorList>
            <person name="Zahm M."/>
            <person name="Roques C."/>
            <person name="Cabau C."/>
            <person name="Klopp C."/>
            <person name="Donnadieu C."/>
            <person name="Jouanno E."/>
            <person name="Lampietro C."/>
            <person name="Louis A."/>
            <person name="Herpin A."/>
            <person name="Echchiki A."/>
            <person name="Berthelot C."/>
            <person name="Parey E."/>
            <person name="Roest-Crollius H."/>
            <person name="Braasch I."/>
            <person name="Postlethwait J."/>
            <person name="Bobe J."/>
            <person name="Montfort J."/>
            <person name="Bouchez O."/>
            <person name="Begum T."/>
            <person name="Mejri S."/>
            <person name="Adams A."/>
            <person name="Chen W.-J."/>
            <person name="Guiguen Y."/>
        </authorList>
    </citation>
    <scope>NUCLEOTIDE SEQUENCE</scope>
    <source>
        <strain evidence="2">YG-15Mar2019-1</strain>
        <tissue evidence="2">Brain</tissue>
    </source>
</reference>
<dbReference type="AlphaFoldDB" id="A0A9D3SWC9"/>
<sequence>MPTSSIPSRDAVFCPVNRGVCLSQLIHQLEELSVMRREKTPKALKNTVEKCPDLRQKLPPSIHKTFSPALNSKRDPRPGSTTCCGHLEATSLYDQQPGLKSNKPLGSWLHRSTRWHRSLPHSSQGDGSDMAKSEAALRITPVLVTRSTRPRDRGKENGQRTKGAISSSFCLGDAGFEGLRAGTSSGSSTGHSSSAFMDSPSDDSDLSDQEKANAVAREWATPMALNLRPEPFDRDPDSTKYLESVEDQRYPEVLPAPLKLLDLAHNLSNSVDDERRQSVHLQDPSLAAFVSRLAEMERLQAATVQKERSKFGRSRPATAITMTRSAIRLRRADFLASHPESLLTETELEVGCSSALSGFADLALSHNLTARRRLTTPCAPSKQSQSTKGSNVNPTLPRQPHLSSTKLSRTSSFLSGQSSREGLLLKATPSCKVSRHKGSKKVTSRSKRKLSCSARKLTAGPVRKV</sequence>
<feature type="compositionally biased region" description="Basic residues" evidence="1">
    <location>
        <begin position="433"/>
        <end position="450"/>
    </location>
</feature>
<feature type="region of interest" description="Disordered" evidence="1">
    <location>
        <begin position="117"/>
        <end position="164"/>
    </location>
</feature>
<dbReference type="Pfam" id="PF15344">
    <property type="entry name" value="FAM217"/>
    <property type="match status" value="1"/>
</dbReference>
<organism evidence="2 3">
    <name type="scientific">Megalops atlanticus</name>
    <name type="common">Tarpon</name>
    <name type="synonym">Clupea gigantea</name>
    <dbReference type="NCBI Taxonomy" id="7932"/>
    <lineage>
        <taxon>Eukaryota</taxon>
        <taxon>Metazoa</taxon>
        <taxon>Chordata</taxon>
        <taxon>Craniata</taxon>
        <taxon>Vertebrata</taxon>
        <taxon>Euteleostomi</taxon>
        <taxon>Actinopterygii</taxon>
        <taxon>Neopterygii</taxon>
        <taxon>Teleostei</taxon>
        <taxon>Elopiformes</taxon>
        <taxon>Megalopidae</taxon>
        <taxon>Megalops</taxon>
    </lineage>
</organism>
<evidence type="ECO:0000313" key="3">
    <source>
        <dbReference type="Proteomes" id="UP001046870"/>
    </source>
</evidence>
<feature type="compositionally biased region" description="Basic and acidic residues" evidence="1">
    <location>
        <begin position="149"/>
        <end position="159"/>
    </location>
</feature>
<comment type="caution">
    <text evidence="2">The sequence shown here is derived from an EMBL/GenBank/DDBJ whole genome shotgun (WGS) entry which is preliminary data.</text>
</comment>
<evidence type="ECO:0000256" key="1">
    <source>
        <dbReference type="SAM" id="MobiDB-lite"/>
    </source>
</evidence>
<feature type="compositionally biased region" description="Polar residues" evidence="1">
    <location>
        <begin position="381"/>
        <end position="420"/>
    </location>
</feature>
<dbReference type="InterPro" id="IPR029266">
    <property type="entry name" value="FAM217"/>
</dbReference>
<feature type="compositionally biased region" description="Low complexity" evidence="1">
    <location>
        <begin position="182"/>
        <end position="194"/>
    </location>
</feature>
<dbReference type="PANTHER" id="PTHR22145:SF4">
    <property type="entry name" value="PROTEIN FAM217A"/>
    <property type="match status" value="1"/>
</dbReference>
<gene>
    <name evidence="2" type="ORF">MATL_G00256180</name>
</gene>
<feature type="region of interest" description="Disordered" evidence="1">
    <location>
        <begin position="57"/>
        <end position="82"/>
    </location>
</feature>
<dbReference type="EMBL" id="JAFDVH010000024">
    <property type="protein sequence ID" value="KAG7455373.1"/>
    <property type="molecule type" value="Genomic_DNA"/>
</dbReference>
<keyword evidence="3" id="KW-1185">Reference proteome</keyword>
<dbReference type="Proteomes" id="UP001046870">
    <property type="component" value="Chromosome 24"/>
</dbReference>
<evidence type="ECO:0000313" key="2">
    <source>
        <dbReference type="EMBL" id="KAG7455373.1"/>
    </source>
</evidence>
<feature type="region of interest" description="Disordered" evidence="1">
    <location>
        <begin position="376"/>
        <end position="465"/>
    </location>
</feature>
<dbReference type="PANTHER" id="PTHR22145">
    <property type="entry name" value="SI:CH211-266K22.6"/>
    <property type="match status" value="1"/>
</dbReference>
<proteinExistence type="predicted"/>
<dbReference type="OrthoDB" id="8763336at2759"/>
<name>A0A9D3SWC9_MEGAT</name>
<accession>A0A9D3SWC9</accession>